<evidence type="ECO:0000313" key="19">
    <source>
        <dbReference type="Proteomes" id="UP000298358"/>
    </source>
</evidence>
<keyword evidence="11 17" id="KW-0812">Transmembrane</keyword>
<gene>
    <name evidence="18" type="primary">sdhD</name>
    <name evidence="18" type="ORF">E4U02_07280</name>
</gene>
<dbReference type="OrthoDB" id="67843at2"/>
<comment type="cofactor">
    <cofactor evidence="1">
        <name>heme</name>
        <dbReference type="ChEBI" id="CHEBI:30413"/>
    </cofactor>
</comment>
<feature type="transmembrane region" description="Helical" evidence="17">
    <location>
        <begin position="71"/>
        <end position="88"/>
    </location>
</feature>
<evidence type="ECO:0000313" key="18">
    <source>
        <dbReference type="EMBL" id="TFU33142.1"/>
    </source>
</evidence>
<accession>A0A4Y9FY11</accession>
<dbReference type="EMBL" id="SPQB01000013">
    <property type="protein sequence ID" value="TFU33142.1"/>
    <property type="molecule type" value="Genomic_DNA"/>
</dbReference>
<evidence type="ECO:0000256" key="8">
    <source>
        <dbReference type="ARBA" id="ARBA00022519"/>
    </source>
</evidence>
<evidence type="ECO:0000256" key="13">
    <source>
        <dbReference type="ARBA" id="ARBA00022982"/>
    </source>
</evidence>
<keyword evidence="15" id="KW-0408">Iron</keyword>
<evidence type="ECO:0000256" key="1">
    <source>
        <dbReference type="ARBA" id="ARBA00001971"/>
    </source>
</evidence>
<keyword evidence="9" id="KW-0816">Tricarboxylic acid cycle</keyword>
<keyword evidence="13" id="KW-0249">Electron transport</keyword>
<comment type="caution">
    <text evidence="18">The sequence shown here is derived from an EMBL/GenBank/DDBJ whole genome shotgun (WGS) entry which is preliminary data.</text>
</comment>
<dbReference type="InterPro" id="IPR014312">
    <property type="entry name" value="Succ_DH_anchor"/>
</dbReference>
<reference evidence="18 19" key="1">
    <citation type="submission" date="2019-03" db="EMBL/GenBank/DDBJ databases">
        <title>Diversity of the mouse oral microbiome.</title>
        <authorList>
            <person name="Joseph S."/>
            <person name="Aduse-Opoku J."/>
            <person name="Curtis M."/>
            <person name="Wade W."/>
            <person name="Hashim A."/>
        </authorList>
    </citation>
    <scope>NUCLEOTIDE SEQUENCE [LARGE SCALE GENOMIC DNA]</scope>
    <source>
        <strain evidence="18 19">P1012</strain>
    </source>
</reference>
<comment type="subcellular location">
    <subcellularLocation>
        <location evidence="3">Cell inner membrane</location>
        <topology evidence="3">Multi-pass membrane protein</topology>
    </subcellularLocation>
</comment>
<dbReference type="GO" id="GO:0046872">
    <property type="term" value="F:metal ion binding"/>
    <property type="evidence" value="ECO:0007669"/>
    <property type="project" value="UniProtKB-KW"/>
</dbReference>
<keyword evidence="16 17" id="KW-0472">Membrane</keyword>
<keyword evidence="12" id="KW-0479">Metal-binding</keyword>
<evidence type="ECO:0000256" key="4">
    <source>
        <dbReference type="ARBA" id="ARBA00005163"/>
    </source>
</evidence>
<proteinExistence type="predicted"/>
<organism evidence="18 19">
    <name type="scientific">Microbacterium paludicola</name>
    <dbReference type="NCBI Taxonomy" id="300019"/>
    <lineage>
        <taxon>Bacteria</taxon>
        <taxon>Bacillati</taxon>
        <taxon>Actinomycetota</taxon>
        <taxon>Actinomycetes</taxon>
        <taxon>Micrococcales</taxon>
        <taxon>Microbacteriaceae</taxon>
        <taxon>Microbacterium</taxon>
    </lineage>
</organism>
<dbReference type="AlphaFoldDB" id="A0A4Y9FY11"/>
<dbReference type="GO" id="GO:0009055">
    <property type="term" value="F:electron transfer activity"/>
    <property type="evidence" value="ECO:0007669"/>
    <property type="project" value="TreeGrafter"/>
</dbReference>
<dbReference type="CDD" id="cd03500">
    <property type="entry name" value="SQR_TypeA_SdhD_like"/>
    <property type="match status" value="1"/>
</dbReference>
<dbReference type="Proteomes" id="UP000298358">
    <property type="component" value="Unassembled WGS sequence"/>
</dbReference>
<dbReference type="GO" id="GO:0020037">
    <property type="term" value="F:heme binding"/>
    <property type="evidence" value="ECO:0007669"/>
    <property type="project" value="InterPro"/>
</dbReference>
<dbReference type="GO" id="GO:0006099">
    <property type="term" value="P:tricarboxylic acid cycle"/>
    <property type="evidence" value="ECO:0007669"/>
    <property type="project" value="UniProtKB-UniPathway"/>
</dbReference>
<keyword evidence="6" id="KW-0813">Transport</keyword>
<evidence type="ECO:0000256" key="11">
    <source>
        <dbReference type="ARBA" id="ARBA00022692"/>
    </source>
</evidence>
<feature type="transmembrane region" description="Helical" evidence="17">
    <location>
        <begin position="28"/>
        <end position="51"/>
    </location>
</feature>
<evidence type="ECO:0000256" key="15">
    <source>
        <dbReference type="ARBA" id="ARBA00023004"/>
    </source>
</evidence>
<protein>
    <recommendedName>
        <fullName evidence="5">Succinate dehydrogenase hydrophobic membrane anchor subunit</fullName>
    </recommendedName>
</protein>
<evidence type="ECO:0000256" key="14">
    <source>
        <dbReference type="ARBA" id="ARBA00022989"/>
    </source>
</evidence>
<evidence type="ECO:0000256" key="3">
    <source>
        <dbReference type="ARBA" id="ARBA00004429"/>
    </source>
</evidence>
<evidence type="ECO:0000256" key="6">
    <source>
        <dbReference type="ARBA" id="ARBA00022448"/>
    </source>
</evidence>
<dbReference type="RefSeq" id="WP_135114187.1">
    <property type="nucleotide sequence ID" value="NZ_BAAANG010000002.1"/>
</dbReference>
<evidence type="ECO:0000256" key="5">
    <source>
        <dbReference type="ARBA" id="ARBA00019425"/>
    </source>
</evidence>
<evidence type="ECO:0000256" key="7">
    <source>
        <dbReference type="ARBA" id="ARBA00022475"/>
    </source>
</evidence>
<feature type="transmembrane region" description="Helical" evidence="17">
    <location>
        <begin position="109"/>
        <end position="129"/>
    </location>
</feature>
<sequence>MTADTLAAPRAPHRAPRKGVNLEKWGWIYMRVSGVLLVVLILTHLMVNLVLPENGVHALNFAFVTGKFSTPFWQWWDVLMLWLALIHGGNGMRTIINDYVHNQKVRTTLVAVVWIVVAFMVLGGTWVVFSFDPCFDGLGNPFQHEAGSMLAEMCAAQ</sequence>
<dbReference type="GO" id="GO:0017004">
    <property type="term" value="P:cytochrome complex assembly"/>
    <property type="evidence" value="ECO:0007669"/>
    <property type="project" value="TreeGrafter"/>
</dbReference>
<dbReference type="PANTHER" id="PTHR38689">
    <property type="entry name" value="SUCCINATE DEHYDROGENASE HYDROPHOBIC MEMBRANE ANCHOR SUBUNIT"/>
    <property type="match status" value="1"/>
</dbReference>
<keyword evidence="8" id="KW-0997">Cell inner membrane</keyword>
<dbReference type="NCBIfam" id="TIGR02968">
    <property type="entry name" value="succ_dehyd_anc"/>
    <property type="match status" value="1"/>
</dbReference>
<dbReference type="InterPro" id="IPR000701">
    <property type="entry name" value="SuccDH_FuR_B_TM-su"/>
</dbReference>
<evidence type="ECO:0000256" key="10">
    <source>
        <dbReference type="ARBA" id="ARBA00022617"/>
    </source>
</evidence>
<dbReference type="Pfam" id="PF01127">
    <property type="entry name" value="Sdh_cyt"/>
    <property type="match status" value="1"/>
</dbReference>
<keyword evidence="7" id="KW-1003">Cell membrane</keyword>
<keyword evidence="19" id="KW-1185">Reference proteome</keyword>
<dbReference type="UniPathway" id="UPA00223"/>
<evidence type="ECO:0000256" key="2">
    <source>
        <dbReference type="ARBA" id="ARBA00004050"/>
    </source>
</evidence>
<evidence type="ECO:0000256" key="12">
    <source>
        <dbReference type="ARBA" id="ARBA00022723"/>
    </source>
</evidence>
<name>A0A4Y9FY11_9MICO</name>
<keyword evidence="10" id="KW-0349">Heme</keyword>
<evidence type="ECO:0000256" key="17">
    <source>
        <dbReference type="SAM" id="Phobius"/>
    </source>
</evidence>
<dbReference type="GO" id="GO:0005886">
    <property type="term" value="C:plasma membrane"/>
    <property type="evidence" value="ECO:0007669"/>
    <property type="project" value="UniProtKB-SubCell"/>
</dbReference>
<comment type="pathway">
    <text evidence="4">Carbohydrate metabolism; tricarboxylic acid cycle.</text>
</comment>
<evidence type="ECO:0000256" key="9">
    <source>
        <dbReference type="ARBA" id="ARBA00022532"/>
    </source>
</evidence>
<comment type="function">
    <text evidence="2">Membrane-anchoring subunit of succinate dehydrogenase (SDH).</text>
</comment>
<dbReference type="SUPFAM" id="SSF81343">
    <property type="entry name" value="Fumarate reductase respiratory complex transmembrane subunits"/>
    <property type="match status" value="1"/>
</dbReference>
<dbReference type="InterPro" id="IPR034804">
    <property type="entry name" value="SQR/QFR_C/D"/>
</dbReference>
<evidence type="ECO:0000256" key="16">
    <source>
        <dbReference type="ARBA" id="ARBA00023136"/>
    </source>
</evidence>
<dbReference type="PANTHER" id="PTHR38689:SF1">
    <property type="entry name" value="SUCCINATE DEHYDROGENASE HYDROPHOBIC MEMBRANE ANCHOR SUBUNIT"/>
    <property type="match status" value="1"/>
</dbReference>
<keyword evidence="14 17" id="KW-1133">Transmembrane helix</keyword>
<dbReference type="Gene3D" id="1.20.1300.10">
    <property type="entry name" value="Fumarate reductase/succinate dehydrogenase, transmembrane subunit"/>
    <property type="match status" value="1"/>
</dbReference>